<gene>
    <name evidence="1" type="primary">33</name>
    <name evidence="1" type="ORF">PBI_AUXILIUM_33</name>
</gene>
<dbReference type="KEGG" id="vg:77931724"/>
<sequence length="116" mass="12076">MTPQIKGTVPEPEGQRVLDALALRAEAQTQVELAVADALKAGGSVREVAAFSGLSGTTVQKYGRAHGWPTQEQRDGWGAAKASQDEWAARLAAATAVLAHMEQAVADGATAEKPEP</sequence>
<evidence type="ECO:0000313" key="2">
    <source>
        <dbReference type="Proteomes" id="UP000266910"/>
    </source>
</evidence>
<keyword evidence="1" id="KW-0238">DNA-binding</keyword>
<dbReference type="RefSeq" id="YP_010655852.1">
    <property type="nucleotide sequence ID" value="NC_070832.1"/>
</dbReference>
<dbReference type="GeneID" id="77931724"/>
<dbReference type="Proteomes" id="UP000266910">
    <property type="component" value="Genome"/>
</dbReference>
<dbReference type="GO" id="GO:0003677">
    <property type="term" value="F:DNA binding"/>
    <property type="evidence" value="ECO:0007669"/>
    <property type="project" value="UniProtKB-KW"/>
</dbReference>
<accession>A0A3G2K9Z8</accession>
<evidence type="ECO:0000313" key="1">
    <source>
        <dbReference type="EMBL" id="AYN55812.1"/>
    </source>
</evidence>
<protein>
    <submittedName>
        <fullName evidence="1">Helix-turn-helix DNA-binding domain protein</fullName>
    </submittedName>
</protein>
<organism evidence="1 2">
    <name type="scientific">Arthrobacter phage Auxilium</name>
    <dbReference type="NCBI Taxonomy" id="2419948"/>
    <lineage>
        <taxon>Viruses</taxon>
        <taxon>Duplodnaviria</taxon>
        <taxon>Heunggongvirae</taxon>
        <taxon>Uroviricota</taxon>
        <taxon>Caudoviricetes</taxon>
        <taxon>Richievirus</taxon>
        <taxon>Richievirus auxilium</taxon>
    </lineage>
</organism>
<proteinExistence type="predicted"/>
<dbReference type="EMBL" id="MH834598">
    <property type="protein sequence ID" value="AYN55812.1"/>
    <property type="molecule type" value="Genomic_DNA"/>
</dbReference>
<keyword evidence="2" id="KW-1185">Reference proteome</keyword>
<reference evidence="1 2" key="1">
    <citation type="submission" date="2018-09" db="EMBL/GenBank/DDBJ databases">
        <authorList>
            <person name="Rimple P.A."/>
            <person name="Stoner T.H."/>
            <person name="Garlena R.A."/>
            <person name="Russell D.A."/>
            <person name="Pope W.H."/>
            <person name="Jacobs-Sera D."/>
            <person name="Hatfull G.F."/>
        </authorList>
    </citation>
    <scope>NUCLEOTIDE SEQUENCE [LARGE SCALE GENOMIC DNA]</scope>
</reference>
<name>A0A3G2K9Z8_9CAUD</name>